<feature type="compositionally biased region" description="Low complexity" evidence="1">
    <location>
        <begin position="49"/>
        <end position="67"/>
    </location>
</feature>
<dbReference type="OrthoDB" id="414287at2759"/>
<dbReference type="EMBL" id="CAJNIZ010042662">
    <property type="protein sequence ID" value="CAE7631078.1"/>
    <property type="molecule type" value="Genomic_DNA"/>
</dbReference>
<gene>
    <name evidence="2" type="ORF">SPIL2461_LOCUS16556</name>
</gene>
<evidence type="ECO:0000313" key="3">
    <source>
        <dbReference type="Proteomes" id="UP000649617"/>
    </source>
</evidence>
<dbReference type="AlphaFoldDB" id="A0A812VLF0"/>
<sequence>MPARTPSEQSAPDSATWKDFTDPSGRHFRLNLKTGVAQWDVDHPQKQMTTATQQRARAAVAPTTRAPLPSQPAPANHAGAPTEAQAASKHAVPEAKLEVQPEAASETRSEAKSEEGTNWFAVHGWLDDWLGWGESVADPASQEVREDVAQDLGLRTESPTSIATKMPESEAHAPAKPPAKAPAQKAPATAQAVAEGREAVAELYKQAAEHLPVALPSRPQVTAPAMLVPRKVAVDAESHFLLSIFQLQQLQCPLLRVLSTRSAPARAVAHQHVMTNTRIGVSEADVARTAAIKALKNDELVRKGKRWLDKIMRQQKAFDDSEAKSAAKEDKQNAGPLHEERHDLYSRHRAAACEVIQGLKSQRVAGIAFAD</sequence>
<protein>
    <recommendedName>
        <fullName evidence="4">WW domain-containing protein</fullName>
    </recommendedName>
</protein>
<evidence type="ECO:0000256" key="1">
    <source>
        <dbReference type="SAM" id="MobiDB-lite"/>
    </source>
</evidence>
<name>A0A812VLF0_SYMPI</name>
<reference evidence="2" key="1">
    <citation type="submission" date="2021-02" db="EMBL/GenBank/DDBJ databases">
        <authorList>
            <person name="Dougan E. K."/>
            <person name="Rhodes N."/>
            <person name="Thang M."/>
            <person name="Chan C."/>
        </authorList>
    </citation>
    <scope>NUCLEOTIDE SEQUENCE</scope>
</reference>
<feature type="region of interest" description="Disordered" evidence="1">
    <location>
        <begin position="1"/>
        <end position="24"/>
    </location>
</feature>
<dbReference type="Proteomes" id="UP000649617">
    <property type="component" value="Unassembled WGS sequence"/>
</dbReference>
<comment type="caution">
    <text evidence="2">The sequence shown here is derived from an EMBL/GenBank/DDBJ whole genome shotgun (WGS) entry which is preliminary data.</text>
</comment>
<evidence type="ECO:0000313" key="2">
    <source>
        <dbReference type="EMBL" id="CAE7631078.1"/>
    </source>
</evidence>
<evidence type="ECO:0008006" key="4">
    <source>
        <dbReference type="Google" id="ProtNLM"/>
    </source>
</evidence>
<accession>A0A812VLF0</accession>
<feature type="compositionally biased region" description="Low complexity" evidence="1">
    <location>
        <begin position="181"/>
        <end position="192"/>
    </location>
</feature>
<feature type="region of interest" description="Disordered" evidence="1">
    <location>
        <begin position="153"/>
        <end position="192"/>
    </location>
</feature>
<proteinExistence type="predicted"/>
<feature type="compositionally biased region" description="Polar residues" evidence="1">
    <location>
        <begin position="1"/>
        <end position="13"/>
    </location>
</feature>
<feature type="compositionally biased region" description="Basic and acidic residues" evidence="1">
    <location>
        <begin position="91"/>
        <end position="115"/>
    </location>
</feature>
<keyword evidence="3" id="KW-1185">Reference proteome</keyword>
<feature type="region of interest" description="Disordered" evidence="1">
    <location>
        <begin position="318"/>
        <end position="343"/>
    </location>
</feature>
<organism evidence="2 3">
    <name type="scientific">Symbiodinium pilosum</name>
    <name type="common">Dinoflagellate</name>
    <dbReference type="NCBI Taxonomy" id="2952"/>
    <lineage>
        <taxon>Eukaryota</taxon>
        <taxon>Sar</taxon>
        <taxon>Alveolata</taxon>
        <taxon>Dinophyceae</taxon>
        <taxon>Suessiales</taxon>
        <taxon>Symbiodiniaceae</taxon>
        <taxon>Symbiodinium</taxon>
    </lineage>
</organism>
<feature type="region of interest" description="Disordered" evidence="1">
    <location>
        <begin position="39"/>
        <end position="115"/>
    </location>
</feature>